<dbReference type="NCBIfam" id="TIGR01613">
    <property type="entry name" value="primase_Cterm"/>
    <property type="match status" value="1"/>
</dbReference>
<reference evidence="5 6" key="1">
    <citation type="journal article" date="2019" name="Int. J. Syst. Evol. Microbiol.">
        <title>The Global Catalogue of Microorganisms (GCM) 10K type strain sequencing project: providing services to taxonomists for standard genome sequencing and annotation.</title>
        <authorList>
            <consortium name="The Broad Institute Genomics Platform"/>
            <consortium name="The Broad Institute Genome Sequencing Center for Infectious Disease"/>
            <person name="Wu L."/>
            <person name="Ma J."/>
        </authorList>
    </citation>
    <scope>NUCLEOTIDE SEQUENCE [LARGE SCALE GENOMIC DNA]</scope>
    <source>
        <strain evidence="5 6">CGMCC 1.15824</strain>
    </source>
</reference>
<dbReference type="AlphaFoldDB" id="A0ABD5QDC2"/>
<dbReference type="Pfam" id="PF19263">
    <property type="entry name" value="DUF5906"/>
    <property type="match status" value="1"/>
</dbReference>
<protein>
    <submittedName>
        <fullName evidence="5">Phage/plasmid primase, P4 family</fullName>
    </submittedName>
</protein>
<keyword evidence="3" id="KW-0067">ATP-binding</keyword>
<organism evidence="5 6">
    <name type="scientific">Saliphagus infecundisoli</name>
    <dbReference type="NCBI Taxonomy" id="1849069"/>
    <lineage>
        <taxon>Archaea</taxon>
        <taxon>Methanobacteriati</taxon>
        <taxon>Methanobacteriota</taxon>
        <taxon>Stenosarchaea group</taxon>
        <taxon>Halobacteria</taxon>
        <taxon>Halobacteriales</taxon>
        <taxon>Natrialbaceae</taxon>
        <taxon>Saliphagus</taxon>
    </lineage>
</organism>
<dbReference type="InterPro" id="IPR045455">
    <property type="entry name" value="NrS-1_pol-like_helicase"/>
</dbReference>
<keyword evidence="6" id="KW-1185">Reference proteome</keyword>
<proteinExistence type="predicted"/>
<evidence type="ECO:0000256" key="3">
    <source>
        <dbReference type="ARBA" id="ARBA00022840"/>
    </source>
</evidence>
<dbReference type="InterPro" id="IPR027417">
    <property type="entry name" value="P-loop_NTPase"/>
</dbReference>
<keyword evidence="1" id="KW-0547">Nucleotide-binding</keyword>
<evidence type="ECO:0000256" key="1">
    <source>
        <dbReference type="ARBA" id="ARBA00022741"/>
    </source>
</evidence>
<dbReference type="InterPro" id="IPR051620">
    <property type="entry name" value="ORF904-like_C"/>
</dbReference>
<dbReference type="SUPFAM" id="SSF52540">
    <property type="entry name" value="P-loop containing nucleoside triphosphate hydrolases"/>
    <property type="match status" value="1"/>
</dbReference>
<evidence type="ECO:0000313" key="5">
    <source>
        <dbReference type="EMBL" id="MFC4987159.1"/>
    </source>
</evidence>
<dbReference type="SMART" id="SM00885">
    <property type="entry name" value="D5_N"/>
    <property type="match status" value="1"/>
</dbReference>
<comment type="caution">
    <text evidence="5">The sequence shown here is derived from an EMBL/GenBank/DDBJ whole genome shotgun (WGS) entry which is preliminary data.</text>
</comment>
<evidence type="ECO:0000256" key="2">
    <source>
        <dbReference type="ARBA" id="ARBA00022801"/>
    </source>
</evidence>
<dbReference type="RefSeq" id="WP_224828540.1">
    <property type="nucleotide sequence ID" value="NZ_JAIVEF010000007.1"/>
</dbReference>
<gene>
    <name evidence="5" type="ORF">ACFPFO_05145</name>
</gene>
<dbReference type="PANTHER" id="PTHR35372">
    <property type="entry name" value="ATP BINDING PROTEIN-RELATED"/>
    <property type="match status" value="1"/>
</dbReference>
<dbReference type="Gene3D" id="3.40.50.300">
    <property type="entry name" value="P-loop containing nucleotide triphosphate hydrolases"/>
    <property type="match status" value="1"/>
</dbReference>
<dbReference type="EMBL" id="JBHSJG010000018">
    <property type="protein sequence ID" value="MFC4987159.1"/>
    <property type="molecule type" value="Genomic_DNA"/>
</dbReference>
<evidence type="ECO:0000259" key="4">
    <source>
        <dbReference type="PROSITE" id="PS51206"/>
    </source>
</evidence>
<name>A0ABD5QDC2_9EURY</name>
<dbReference type="GO" id="GO:0016787">
    <property type="term" value="F:hydrolase activity"/>
    <property type="evidence" value="ECO:0007669"/>
    <property type="project" value="UniProtKB-KW"/>
</dbReference>
<dbReference type="InterPro" id="IPR006500">
    <property type="entry name" value="Helicase_put_C_phage/plasmid"/>
</dbReference>
<keyword evidence="2" id="KW-0378">Hydrolase</keyword>
<accession>A0ABD5QDC2</accession>
<dbReference type="InterPro" id="IPR014015">
    <property type="entry name" value="Helicase_SF3_DNA-vir"/>
</dbReference>
<dbReference type="Proteomes" id="UP001595925">
    <property type="component" value="Unassembled WGS sequence"/>
</dbReference>
<sequence length="544" mass="61156">MAATEETSDDDPVLSEDYDYESIMEAVEDDSDAVWDDTLIHALAKSKNDSGKLWARFSGQLTEIDSIGNANSYKGVIGARAEQLASESPSAASFDADEFADELDVYDMNDRERARNAYDWIADNLDICAIEEESIDNGTLLGYDNGIWSDGGEKPITRTLNTLLQGTSAPTVTNTVINQYIKAENETNVSVEKLGLDPGLVAVKNGVLDLYEGEIIRDLEPADYATKMVPHEYHADAECERWEQFINEIIEVGKRAMIQEYVGYCLFQGGYPYAKALMLLGDGRNGKSTFLDTVEKLLGHDNVMGADLGELSEGRFSAYRLEGNLANINADIEGDEITHFSMFKNMTGGDIFQVEQKFGDPFDLQNSAKLIFAANKIPQADTYETAFYRRWLIVTFPNKFTLNEDDTHGTVDPDLEDTLEAEIEGILAWAVEGFQRLCENDGVFTNQRDPEEVMDDWSAFAEPYSEFIHKCLHHCNSEPATSTKEIYEAYKAFIKHRPSSPISQQKLTEYVKEAFDDPNYGTYRRDGDQFRGFRNIHIDPRKAM</sequence>
<dbReference type="PROSITE" id="PS51206">
    <property type="entry name" value="SF3_HELICASE_1"/>
    <property type="match status" value="1"/>
</dbReference>
<dbReference type="InterPro" id="IPR014818">
    <property type="entry name" value="Phage/plasmid_primase_P4_C"/>
</dbReference>
<evidence type="ECO:0000313" key="6">
    <source>
        <dbReference type="Proteomes" id="UP001595925"/>
    </source>
</evidence>
<dbReference type="GO" id="GO:0005524">
    <property type="term" value="F:ATP binding"/>
    <property type="evidence" value="ECO:0007669"/>
    <property type="project" value="UniProtKB-KW"/>
</dbReference>
<feature type="domain" description="SF3 helicase" evidence="4">
    <location>
        <begin position="253"/>
        <end position="409"/>
    </location>
</feature>
<dbReference type="PANTHER" id="PTHR35372:SF2">
    <property type="entry name" value="SF3 HELICASE DOMAIN-CONTAINING PROTEIN"/>
    <property type="match status" value="1"/>
</dbReference>
<dbReference type="Pfam" id="PF08706">
    <property type="entry name" value="D5_N"/>
    <property type="match status" value="1"/>
</dbReference>